<accession>A0ACB9Q139</accession>
<evidence type="ECO:0000313" key="2">
    <source>
        <dbReference type="Proteomes" id="UP000828941"/>
    </source>
</evidence>
<dbReference type="Proteomes" id="UP000828941">
    <property type="component" value="Chromosome 2"/>
</dbReference>
<comment type="caution">
    <text evidence="1">The sequence shown here is derived from an EMBL/GenBank/DDBJ whole genome shotgun (WGS) entry which is preliminary data.</text>
</comment>
<reference evidence="1 2" key="1">
    <citation type="journal article" date="2022" name="DNA Res.">
        <title>Chromosomal-level genome assembly of the orchid tree Bauhinia variegata (Leguminosae; Cercidoideae) supports the allotetraploid origin hypothesis of Bauhinia.</title>
        <authorList>
            <person name="Zhong Y."/>
            <person name="Chen Y."/>
            <person name="Zheng D."/>
            <person name="Pang J."/>
            <person name="Liu Y."/>
            <person name="Luo S."/>
            <person name="Meng S."/>
            <person name="Qian L."/>
            <person name="Wei D."/>
            <person name="Dai S."/>
            <person name="Zhou R."/>
        </authorList>
    </citation>
    <scope>NUCLEOTIDE SEQUENCE [LARGE SCALE GENOMIC DNA]</scope>
    <source>
        <strain evidence="1">BV-YZ2020</strain>
    </source>
</reference>
<evidence type="ECO:0000313" key="1">
    <source>
        <dbReference type="EMBL" id="KAI4354506.1"/>
    </source>
</evidence>
<name>A0ACB9Q139_BAUVA</name>
<gene>
    <name evidence="1" type="ORF">L6164_003359</name>
</gene>
<protein>
    <submittedName>
        <fullName evidence="1">Uncharacterized protein</fullName>
    </submittedName>
</protein>
<organism evidence="1 2">
    <name type="scientific">Bauhinia variegata</name>
    <name type="common">Purple orchid tree</name>
    <name type="synonym">Phanera variegata</name>
    <dbReference type="NCBI Taxonomy" id="167791"/>
    <lineage>
        <taxon>Eukaryota</taxon>
        <taxon>Viridiplantae</taxon>
        <taxon>Streptophyta</taxon>
        <taxon>Embryophyta</taxon>
        <taxon>Tracheophyta</taxon>
        <taxon>Spermatophyta</taxon>
        <taxon>Magnoliopsida</taxon>
        <taxon>eudicotyledons</taxon>
        <taxon>Gunneridae</taxon>
        <taxon>Pentapetalae</taxon>
        <taxon>rosids</taxon>
        <taxon>fabids</taxon>
        <taxon>Fabales</taxon>
        <taxon>Fabaceae</taxon>
        <taxon>Cercidoideae</taxon>
        <taxon>Cercideae</taxon>
        <taxon>Bauhiniinae</taxon>
        <taxon>Bauhinia</taxon>
    </lineage>
</organism>
<proteinExistence type="predicted"/>
<sequence>MAALVPSLNCYHSFPSTFSPTQNRNSNFNSVKLKSNHQYQNSSFCSLYKIPRHCSPIALALEEDSSSEAVQDGEVNNLGVKAALSVLRFYKREISPILPKSCRYVPTCSEYSMEAYKRYGVVKGTILTAWRLCRCNPLGGYGYDPPRWFDEPSPNEEIDDDD</sequence>
<keyword evidence="2" id="KW-1185">Reference proteome</keyword>
<dbReference type="EMBL" id="CM039427">
    <property type="protein sequence ID" value="KAI4354506.1"/>
    <property type="molecule type" value="Genomic_DNA"/>
</dbReference>